<dbReference type="PANTHER" id="PTHR43364">
    <property type="entry name" value="NADH-SPECIFIC METHYLGLYOXAL REDUCTASE-RELATED"/>
    <property type="match status" value="1"/>
</dbReference>
<keyword evidence="1" id="KW-0560">Oxidoreductase</keyword>
<dbReference type="FunFam" id="3.20.20.100:FF:000004">
    <property type="entry name" value="Oxidoreductase, aldo/keto reductase"/>
    <property type="match status" value="1"/>
</dbReference>
<dbReference type="RefSeq" id="WP_170036771.1">
    <property type="nucleotide sequence ID" value="NZ_JABDTL010000002.1"/>
</dbReference>
<dbReference type="PANTHER" id="PTHR43364:SF4">
    <property type="entry name" value="NAD(P)-LINKED OXIDOREDUCTASE SUPERFAMILY PROTEIN"/>
    <property type="match status" value="1"/>
</dbReference>
<dbReference type="Gene3D" id="3.20.20.100">
    <property type="entry name" value="NADP-dependent oxidoreductase domain"/>
    <property type="match status" value="1"/>
</dbReference>
<feature type="domain" description="NADP-dependent oxidoreductase" evidence="2">
    <location>
        <begin position="14"/>
        <end position="305"/>
    </location>
</feature>
<evidence type="ECO:0000256" key="1">
    <source>
        <dbReference type="ARBA" id="ARBA00023002"/>
    </source>
</evidence>
<gene>
    <name evidence="3" type="ORF">HNQ61_003009</name>
</gene>
<dbReference type="AlphaFoldDB" id="A0A841GZZ9"/>
<dbReference type="Pfam" id="PF00248">
    <property type="entry name" value="Aldo_ket_red"/>
    <property type="match status" value="1"/>
</dbReference>
<keyword evidence="4" id="KW-1185">Reference proteome</keyword>
<organism evidence="3 4">
    <name type="scientific">Longimicrobium terrae</name>
    <dbReference type="NCBI Taxonomy" id="1639882"/>
    <lineage>
        <taxon>Bacteria</taxon>
        <taxon>Pseudomonadati</taxon>
        <taxon>Gemmatimonadota</taxon>
        <taxon>Longimicrobiia</taxon>
        <taxon>Longimicrobiales</taxon>
        <taxon>Longimicrobiaceae</taxon>
        <taxon>Longimicrobium</taxon>
    </lineage>
</organism>
<dbReference type="Proteomes" id="UP000582837">
    <property type="component" value="Unassembled WGS sequence"/>
</dbReference>
<dbReference type="PRINTS" id="PR00069">
    <property type="entry name" value="ALDKETRDTASE"/>
</dbReference>
<evidence type="ECO:0000313" key="4">
    <source>
        <dbReference type="Proteomes" id="UP000582837"/>
    </source>
</evidence>
<comment type="caution">
    <text evidence="3">The sequence shown here is derived from an EMBL/GenBank/DDBJ whole genome shotgun (WGS) entry which is preliminary data.</text>
</comment>
<dbReference type="CDD" id="cd19084">
    <property type="entry name" value="AKR_AKR11B1-like"/>
    <property type="match status" value="1"/>
</dbReference>
<proteinExistence type="predicted"/>
<evidence type="ECO:0000259" key="2">
    <source>
        <dbReference type="Pfam" id="PF00248"/>
    </source>
</evidence>
<sequence>METRRIGSLDASVVGLGCNNFGARTDAAGTARVVDAALDAGINFFDTADIYSKGVSEELLGRALGPRRSRILIASKFGHEMDEQRRGARPEYVRRAVEDSLRRLGTDVIDLYQLHKPDASVPIADTLGALDELVRAGKVREIGCSNFSVDQLREAEEAVRGGGARFVSVQNEYSLIRREPEQDGVLAECERTDVAFIPYFPLASGLLTGKYRRGAPVPTDTRIGEGGRYGSLLSEQNLEIVERLIGFAEGRGHTILDLAFSWLLARPAVASVIAGATRPEQVHANAAAAGWKLTADELREVDALLAA</sequence>
<dbReference type="InterPro" id="IPR023210">
    <property type="entry name" value="NADP_OxRdtase_dom"/>
</dbReference>
<protein>
    <submittedName>
        <fullName evidence="3">Aryl-alcohol dehydrogenase-like predicted oxidoreductase</fullName>
    </submittedName>
</protein>
<dbReference type="SUPFAM" id="SSF51430">
    <property type="entry name" value="NAD(P)-linked oxidoreductase"/>
    <property type="match status" value="1"/>
</dbReference>
<accession>A0A841GZZ9</accession>
<dbReference type="InterPro" id="IPR020471">
    <property type="entry name" value="AKR"/>
</dbReference>
<dbReference type="InterPro" id="IPR050523">
    <property type="entry name" value="AKR_Detox_Biosynth"/>
</dbReference>
<dbReference type="InterPro" id="IPR036812">
    <property type="entry name" value="NAD(P)_OxRdtase_dom_sf"/>
</dbReference>
<dbReference type="GO" id="GO:0016491">
    <property type="term" value="F:oxidoreductase activity"/>
    <property type="evidence" value="ECO:0007669"/>
    <property type="project" value="UniProtKB-KW"/>
</dbReference>
<name>A0A841GZZ9_9BACT</name>
<dbReference type="EMBL" id="JACHIA010000008">
    <property type="protein sequence ID" value="MBB6071385.1"/>
    <property type="molecule type" value="Genomic_DNA"/>
</dbReference>
<dbReference type="GO" id="GO:0005829">
    <property type="term" value="C:cytosol"/>
    <property type="evidence" value="ECO:0007669"/>
    <property type="project" value="UniProtKB-ARBA"/>
</dbReference>
<reference evidence="3 4" key="1">
    <citation type="submission" date="2020-08" db="EMBL/GenBank/DDBJ databases">
        <title>Genomic Encyclopedia of Type Strains, Phase IV (KMG-IV): sequencing the most valuable type-strain genomes for metagenomic binning, comparative biology and taxonomic classification.</title>
        <authorList>
            <person name="Goeker M."/>
        </authorList>
    </citation>
    <scope>NUCLEOTIDE SEQUENCE [LARGE SCALE GENOMIC DNA]</scope>
    <source>
        <strain evidence="3 4">DSM 29007</strain>
    </source>
</reference>
<evidence type="ECO:0000313" key="3">
    <source>
        <dbReference type="EMBL" id="MBB6071385.1"/>
    </source>
</evidence>